<comment type="subcellular location">
    <subcellularLocation>
        <location evidence="1">Membrane</location>
    </subcellularLocation>
</comment>
<evidence type="ECO:0000256" key="3">
    <source>
        <dbReference type="ARBA" id="ARBA00022692"/>
    </source>
</evidence>
<evidence type="ECO:0000256" key="2">
    <source>
        <dbReference type="ARBA" id="ARBA00022617"/>
    </source>
</evidence>
<accession>A0A402CQ80</accession>
<dbReference type="CDD" id="cd03497">
    <property type="entry name" value="SQR_TypeB_1_TM"/>
    <property type="match status" value="1"/>
</dbReference>
<dbReference type="PIRSF" id="PIRSF000170">
    <property type="entry name" value="Succ_dh_cyt_b558"/>
    <property type="match status" value="1"/>
</dbReference>
<evidence type="ECO:0000256" key="5">
    <source>
        <dbReference type="ARBA" id="ARBA00022989"/>
    </source>
</evidence>
<keyword evidence="5" id="KW-1133">Transmembrane helix</keyword>
<dbReference type="GO" id="GO:0046872">
    <property type="term" value="F:metal ion binding"/>
    <property type="evidence" value="ECO:0007669"/>
    <property type="project" value="UniProtKB-KW"/>
</dbReference>
<keyword evidence="4" id="KW-0479">Metal-binding</keyword>
<evidence type="ECO:0000313" key="8">
    <source>
        <dbReference type="EMBL" id="BDI32703.1"/>
    </source>
</evidence>
<dbReference type="FunCoup" id="A0A402CQ80">
    <property type="interactions" value="82"/>
</dbReference>
<dbReference type="InterPro" id="IPR000701">
    <property type="entry name" value="SuccDH_FuR_B_TM-su"/>
</dbReference>
<dbReference type="KEGG" id="ccot:CCAX7_47540"/>
<gene>
    <name evidence="8" type="ORF">CCAX7_47540</name>
</gene>
<dbReference type="Proteomes" id="UP000287394">
    <property type="component" value="Chromosome"/>
</dbReference>
<protein>
    <submittedName>
        <fullName evidence="8">Succinate dehydrogenase cytochrome B558</fullName>
    </submittedName>
</protein>
<organism evidence="8 9">
    <name type="scientific">Capsulimonas corticalis</name>
    <dbReference type="NCBI Taxonomy" id="2219043"/>
    <lineage>
        <taxon>Bacteria</taxon>
        <taxon>Bacillati</taxon>
        <taxon>Armatimonadota</taxon>
        <taxon>Armatimonadia</taxon>
        <taxon>Capsulimonadales</taxon>
        <taxon>Capsulimonadaceae</taxon>
        <taxon>Capsulimonas</taxon>
    </lineage>
</organism>
<name>A0A402CQ80_9BACT</name>
<dbReference type="RefSeq" id="WP_119319593.1">
    <property type="nucleotide sequence ID" value="NZ_AP025739.1"/>
</dbReference>
<keyword evidence="9" id="KW-1185">Reference proteome</keyword>
<dbReference type="SUPFAM" id="SSF81343">
    <property type="entry name" value="Fumarate reductase respiratory complex transmembrane subunits"/>
    <property type="match status" value="1"/>
</dbReference>
<sequence>MASSIPVSNEATNTRGLRDPYLWHKLHSLSGILPIGIFLMQHLIANSYALRGPGAFETVVKVFGYLPFVAILEIVIIYIPILYHGIYGIFIAAHGQQNLGSYSYGRNWMYFLQRISGVIAFFYIGFHVWNTSLQRYFLEWQGSPDPGKAIGWESMAGQFADPLFFAFYVIGITATVFHFANGIWNFCIRWGVTISPRSQKISAYVCAGIFAVFTLIGLATANRFRVAGLNHERAAISAPGAATKVARG</sequence>
<evidence type="ECO:0000256" key="6">
    <source>
        <dbReference type="ARBA" id="ARBA00023004"/>
    </source>
</evidence>
<evidence type="ECO:0000313" key="9">
    <source>
        <dbReference type="Proteomes" id="UP000287394"/>
    </source>
</evidence>
<dbReference type="InterPro" id="IPR011138">
    <property type="entry name" value="Cytochrome_b-558"/>
</dbReference>
<proteinExistence type="predicted"/>
<dbReference type="OrthoDB" id="9789209at2"/>
<keyword evidence="3" id="KW-0812">Transmembrane</keyword>
<evidence type="ECO:0000256" key="1">
    <source>
        <dbReference type="ARBA" id="ARBA00004370"/>
    </source>
</evidence>
<dbReference type="InterPro" id="IPR034804">
    <property type="entry name" value="SQR/QFR_C/D"/>
</dbReference>
<evidence type="ECO:0000256" key="4">
    <source>
        <dbReference type="ARBA" id="ARBA00022723"/>
    </source>
</evidence>
<dbReference type="Gene3D" id="1.20.1300.10">
    <property type="entry name" value="Fumarate reductase/succinate dehydrogenase, transmembrane subunit"/>
    <property type="match status" value="1"/>
</dbReference>
<dbReference type="Pfam" id="PF01127">
    <property type="entry name" value="Sdh_cyt"/>
    <property type="match status" value="1"/>
</dbReference>
<reference evidence="8 9" key="1">
    <citation type="journal article" date="2019" name="Int. J. Syst. Evol. Microbiol.">
        <title>Capsulimonas corticalis gen. nov., sp. nov., an aerobic capsulated bacterium, of a novel bacterial order, Capsulimonadales ord. nov., of the class Armatimonadia of the phylum Armatimonadetes.</title>
        <authorList>
            <person name="Li J."/>
            <person name="Kudo C."/>
            <person name="Tonouchi A."/>
        </authorList>
    </citation>
    <scope>NUCLEOTIDE SEQUENCE [LARGE SCALE GENOMIC DNA]</scope>
    <source>
        <strain evidence="8 9">AX-7</strain>
    </source>
</reference>
<dbReference type="EMBL" id="AP025739">
    <property type="protein sequence ID" value="BDI32703.1"/>
    <property type="molecule type" value="Genomic_DNA"/>
</dbReference>
<dbReference type="NCBIfam" id="TIGR02046">
    <property type="entry name" value="sdhC_b558_fam"/>
    <property type="match status" value="1"/>
</dbReference>
<keyword evidence="6" id="KW-0408">Iron</keyword>
<dbReference type="InterPro" id="IPR016002">
    <property type="entry name" value="Succ_DH_cyt_b558_Firmicute"/>
</dbReference>
<keyword evidence="2" id="KW-0349">Heme</keyword>
<evidence type="ECO:0000256" key="7">
    <source>
        <dbReference type="ARBA" id="ARBA00023136"/>
    </source>
</evidence>
<keyword evidence="7" id="KW-0472">Membrane</keyword>
<dbReference type="AlphaFoldDB" id="A0A402CQ80"/>
<dbReference type="GO" id="GO:0016020">
    <property type="term" value="C:membrane"/>
    <property type="evidence" value="ECO:0007669"/>
    <property type="project" value="UniProtKB-SubCell"/>
</dbReference>